<dbReference type="InterPro" id="IPR050301">
    <property type="entry name" value="NTE"/>
</dbReference>
<dbReference type="InterPro" id="IPR002641">
    <property type="entry name" value="PNPLA_dom"/>
</dbReference>
<protein>
    <recommendedName>
        <fullName evidence="4">PNPLA domain-containing protein</fullName>
    </recommendedName>
</protein>
<keyword evidence="2" id="KW-0442">Lipid degradation</keyword>
<keyword evidence="1" id="KW-0378">Hydrolase</keyword>
<dbReference type="GO" id="GO:0016042">
    <property type="term" value="P:lipid catabolic process"/>
    <property type="evidence" value="ECO:0007669"/>
    <property type="project" value="UniProtKB-KW"/>
</dbReference>
<name>A0A5B8R9Z7_9ZZZZ</name>
<proteinExistence type="predicted"/>
<feature type="domain" description="PNPLA" evidence="4">
    <location>
        <begin position="5"/>
        <end position="181"/>
    </location>
</feature>
<evidence type="ECO:0000259" key="4">
    <source>
        <dbReference type="PROSITE" id="PS51635"/>
    </source>
</evidence>
<dbReference type="GO" id="GO:0016787">
    <property type="term" value="F:hydrolase activity"/>
    <property type="evidence" value="ECO:0007669"/>
    <property type="project" value="UniProtKB-KW"/>
</dbReference>
<sequence length="277" mass="29882">MRIGLALGAGGANGFAHILMLEAFEALGLRPARIAGTSVGAVIAGLYASGRSAAEIDAIAGELAVRDSHAWRELLLERKLLRWLELFDPAIGRGGLVSSRAFLNALYGQRMPETFEELHIPLSVVATDFWGRGQVVLDAGPLLPAVQASMALPGVFTPVRIDGRLLVDGGTVNPLPYDLLVDDCDLTVAINVTGKRSPKAALSFVDSVLNTFQIMQSAIIAEKRRHREPDIYIEPDIVDVRALEVGRRDTVYAQSGPARDELKRRLAEAVEARIRGG</sequence>
<dbReference type="PANTHER" id="PTHR14226">
    <property type="entry name" value="NEUROPATHY TARGET ESTERASE/SWISS CHEESE D.MELANOGASTER"/>
    <property type="match status" value="1"/>
</dbReference>
<dbReference type="InterPro" id="IPR016035">
    <property type="entry name" value="Acyl_Trfase/lysoPLipase"/>
</dbReference>
<dbReference type="Pfam" id="PF01734">
    <property type="entry name" value="Patatin"/>
    <property type="match status" value="1"/>
</dbReference>
<evidence type="ECO:0000313" key="5">
    <source>
        <dbReference type="EMBL" id="QEA04202.1"/>
    </source>
</evidence>
<accession>A0A5B8R9Z7</accession>
<evidence type="ECO:0000256" key="1">
    <source>
        <dbReference type="ARBA" id="ARBA00022801"/>
    </source>
</evidence>
<dbReference type="Gene3D" id="3.40.1090.10">
    <property type="entry name" value="Cytosolic phospholipase A2 catalytic domain"/>
    <property type="match status" value="2"/>
</dbReference>
<dbReference type="SUPFAM" id="SSF52151">
    <property type="entry name" value="FabD/lysophospholipase-like"/>
    <property type="match status" value="1"/>
</dbReference>
<evidence type="ECO:0000256" key="3">
    <source>
        <dbReference type="ARBA" id="ARBA00023098"/>
    </source>
</evidence>
<dbReference type="EMBL" id="MN079081">
    <property type="protein sequence ID" value="QEA04202.1"/>
    <property type="molecule type" value="Genomic_DNA"/>
</dbReference>
<gene>
    <name evidence="5" type="ORF">KBTEX_00506</name>
</gene>
<reference evidence="5" key="1">
    <citation type="submission" date="2019-06" db="EMBL/GenBank/DDBJ databases">
        <authorList>
            <person name="Murdoch R.W."/>
            <person name="Fathepure B."/>
        </authorList>
    </citation>
    <scope>NUCLEOTIDE SEQUENCE</scope>
</reference>
<dbReference type="PROSITE" id="PS51635">
    <property type="entry name" value="PNPLA"/>
    <property type="match status" value="1"/>
</dbReference>
<evidence type="ECO:0000256" key="2">
    <source>
        <dbReference type="ARBA" id="ARBA00022963"/>
    </source>
</evidence>
<keyword evidence="3" id="KW-0443">Lipid metabolism</keyword>
<dbReference type="PANTHER" id="PTHR14226:SF29">
    <property type="entry name" value="NEUROPATHY TARGET ESTERASE SWS"/>
    <property type="match status" value="1"/>
</dbReference>
<organism evidence="5">
    <name type="scientific">uncultured organism</name>
    <dbReference type="NCBI Taxonomy" id="155900"/>
    <lineage>
        <taxon>unclassified sequences</taxon>
        <taxon>environmental samples</taxon>
    </lineage>
</organism>
<dbReference type="AlphaFoldDB" id="A0A5B8R9Z7"/>